<dbReference type="InterPro" id="IPR017924">
    <property type="entry name" value="RNA-binding_YhbY"/>
</dbReference>
<accession>A0A0W0SCL9</accession>
<dbReference type="EMBL" id="LNXW01000013">
    <property type="protein sequence ID" value="KTC81194.1"/>
    <property type="molecule type" value="Genomic_DNA"/>
</dbReference>
<name>A0A0W0SCL9_9GAMM</name>
<evidence type="ECO:0000313" key="6">
    <source>
        <dbReference type="Proteomes" id="UP000054921"/>
    </source>
</evidence>
<reference evidence="4 6" key="1">
    <citation type="submission" date="2015-11" db="EMBL/GenBank/DDBJ databases">
        <title>Genomic analysis of 38 Legionella species identifies large and diverse effector repertoires.</title>
        <authorList>
            <person name="Burstein D."/>
            <person name="Amaro F."/>
            <person name="Zusman T."/>
            <person name="Lifshitz Z."/>
            <person name="Cohen O."/>
            <person name="Gilbert J.A."/>
            <person name="Pupko T."/>
            <person name="Shuman H.A."/>
            <person name="Segal G."/>
        </authorList>
    </citation>
    <scope>NUCLEOTIDE SEQUENCE [LARGE SCALE GENOMIC DNA]</scope>
    <source>
        <strain evidence="4 6">ORW</strain>
    </source>
</reference>
<dbReference type="STRING" id="28084.Lche_3214"/>
<dbReference type="Proteomes" id="UP000054921">
    <property type="component" value="Unassembled WGS sequence"/>
</dbReference>
<dbReference type="RefSeq" id="WP_028381730.1">
    <property type="nucleotide sequence ID" value="NZ_CAAAIT010000007.1"/>
</dbReference>
<dbReference type="Pfam" id="PF01985">
    <property type="entry name" value="CRS1_YhbY"/>
    <property type="match status" value="1"/>
</dbReference>
<gene>
    <name evidence="4" type="primary">yhbY</name>
    <name evidence="4" type="ORF">Lche_3214</name>
    <name evidence="5" type="ORF">NCTC11976_00343</name>
</gene>
<dbReference type="InterPro" id="IPR001890">
    <property type="entry name" value="RNA-binding_CRM"/>
</dbReference>
<proteinExistence type="predicted"/>
<dbReference type="GO" id="GO:0003723">
    <property type="term" value="F:RNA binding"/>
    <property type="evidence" value="ECO:0007669"/>
    <property type="project" value="UniProtKB-UniRule"/>
</dbReference>
<dbReference type="NCBIfam" id="TIGR00253">
    <property type="entry name" value="RNA_bind_YhbY"/>
    <property type="match status" value="1"/>
</dbReference>
<dbReference type="Proteomes" id="UP000277577">
    <property type="component" value="Chromosome"/>
</dbReference>
<dbReference type="InterPro" id="IPR035920">
    <property type="entry name" value="YhbY-like_sf"/>
</dbReference>
<organism evidence="4 6">
    <name type="scientific">Legionella cherrii</name>
    <dbReference type="NCBI Taxonomy" id="28084"/>
    <lineage>
        <taxon>Bacteria</taxon>
        <taxon>Pseudomonadati</taxon>
        <taxon>Pseudomonadota</taxon>
        <taxon>Gammaproteobacteria</taxon>
        <taxon>Legionellales</taxon>
        <taxon>Legionellaceae</taxon>
        <taxon>Legionella</taxon>
    </lineage>
</organism>
<keyword evidence="1 2" id="KW-0694">RNA-binding</keyword>
<sequence length="91" mass="10080">MDTALKKALKAQAHHLKPVVLLGAKGLTEAVIAETDVALLSHELIKVKINGAEKEDRLIMAGELCEQLHAELVQMIGNTVIMYRKNEEKHK</sequence>
<dbReference type="AlphaFoldDB" id="A0A0W0SCL9"/>
<dbReference type="PROSITE" id="PS51295">
    <property type="entry name" value="CRM"/>
    <property type="match status" value="1"/>
</dbReference>
<dbReference type="SUPFAM" id="SSF75471">
    <property type="entry name" value="YhbY-like"/>
    <property type="match status" value="1"/>
</dbReference>
<protein>
    <submittedName>
        <fullName evidence="4">RNA-binding protein</fullName>
    </submittedName>
</protein>
<dbReference type="InterPro" id="IPR051925">
    <property type="entry name" value="RNA-binding_domain"/>
</dbReference>
<dbReference type="PATRIC" id="fig|28084.5.peg.3491"/>
<evidence type="ECO:0000259" key="3">
    <source>
        <dbReference type="PROSITE" id="PS51295"/>
    </source>
</evidence>
<evidence type="ECO:0000256" key="1">
    <source>
        <dbReference type="ARBA" id="ARBA00022884"/>
    </source>
</evidence>
<dbReference type="SMART" id="SM01103">
    <property type="entry name" value="CRS1_YhbY"/>
    <property type="match status" value="1"/>
</dbReference>
<dbReference type="EMBL" id="LR134173">
    <property type="protein sequence ID" value="VEB33411.1"/>
    <property type="molecule type" value="Genomic_DNA"/>
</dbReference>
<dbReference type="Gene3D" id="3.30.110.60">
    <property type="entry name" value="YhbY-like"/>
    <property type="match status" value="1"/>
</dbReference>
<evidence type="ECO:0000313" key="7">
    <source>
        <dbReference type="Proteomes" id="UP000277577"/>
    </source>
</evidence>
<dbReference type="OrthoDB" id="9797519at2"/>
<feature type="domain" description="CRM" evidence="3">
    <location>
        <begin position="1"/>
        <end position="91"/>
    </location>
</feature>
<dbReference type="PANTHER" id="PTHR40065:SF3">
    <property type="entry name" value="RNA-BINDING PROTEIN YHBY"/>
    <property type="match status" value="1"/>
</dbReference>
<dbReference type="PANTHER" id="PTHR40065">
    <property type="entry name" value="RNA-BINDING PROTEIN YHBY"/>
    <property type="match status" value="1"/>
</dbReference>
<evidence type="ECO:0000313" key="5">
    <source>
        <dbReference type="EMBL" id="VEB33411.1"/>
    </source>
</evidence>
<evidence type="ECO:0000313" key="4">
    <source>
        <dbReference type="EMBL" id="KTC81194.1"/>
    </source>
</evidence>
<reference evidence="5 7" key="2">
    <citation type="submission" date="2018-12" db="EMBL/GenBank/DDBJ databases">
        <authorList>
            <consortium name="Pathogen Informatics"/>
        </authorList>
    </citation>
    <scope>NUCLEOTIDE SEQUENCE [LARGE SCALE GENOMIC DNA]</scope>
    <source>
        <strain evidence="5 7">NCTC11976</strain>
    </source>
</reference>
<keyword evidence="7" id="KW-1185">Reference proteome</keyword>
<evidence type="ECO:0000256" key="2">
    <source>
        <dbReference type="PROSITE-ProRule" id="PRU00626"/>
    </source>
</evidence>